<name>X2FEM0_ACIBA</name>
<proteinExistence type="predicted"/>
<gene>
    <name evidence="2" type="ORF">ABUW_5014</name>
</gene>
<accession>X2FEM0</accession>
<dbReference type="AlphaFoldDB" id="X2FEM0"/>
<dbReference type="EMBL" id="CP008708">
    <property type="protein sequence ID" value="AKA33692.1"/>
    <property type="molecule type" value="Genomic_DNA"/>
</dbReference>
<organism evidence="1">
    <name type="scientific">Acinetobacter baumannii</name>
    <dbReference type="NCBI Taxonomy" id="470"/>
    <lineage>
        <taxon>Bacteria</taxon>
        <taxon>Pseudomonadati</taxon>
        <taxon>Pseudomonadota</taxon>
        <taxon>Gammaproteobacteria</taxon>
        <taxon>Moraxellales</taxon>
        <taxon>Moraxellaceae</taxon>
        <taxon>Acinetobacter</taxon>
        <taxon>Acinetobacter calcoaceticus/baumannii complex</taxon>
    </lineage>
</organism>
<dbReference type="Proteomes" id="UP000032746">
    <property type="component" value="Plasmid p2AB5075"/>
</dbReference>
<reference evidence="5" key="4">
    <citation type="submission" date="2015-03" db="EMBL/GenBank/DDBJ databases">
        <authorList>
            <person name="Gallagher L.A."/>
            <person name="Hayden H.S."/>
            <person name="Weiss E.J."/>
            <person name="Hager K.R."/>
            <person name="Ramage E."/>
            <person name="Radey M.R."/>
            <person name="Bydalek R."/>
            <person name="Manoil C."/>
            <person name="Miller S.I."/>
            <person name="Brittnacher M.J."/>
        </authorList>
    </citation>
    <scope>NUCLEOTIDE SEQUENCE [LARGE SCALE GENOMIC DNA]</scope>
    <source>
        <strain evidence="5">AB5075-UW</strain>
        <plasmid evidence="5">p2AB5075</plasmid>
    </source>
</reference>
<dbReference type="PATRIC" id="fig|470.1345.peg.3950"/>
<dbReference type="EMBL" id="KR535993">
    <property type="protein sequence ID" value="ALN43419.1"/>
    <property type="molecule type" value="Genomic_DNA"/>
</dbReference>
<reference evidence="1" key="2">
    <citation type="submission" date="2014-03" db="EMBL/GenBank/DDBJ databases">
        <title>A GC1 Acinetobacter baumannii isolate carrying AbaR3 and the aminoglycoside resistance transposon TnaphA6 in a conjugative plasmid.</title>
        <authorList>
            <person name="Hamidian M."/>
            <person name="Kenyon J.J."/>
            <person name="Holt K.E."/>
            <person name="Pickard D."/>
            <person name="Dougan G."/>
            <person name="Hall R.M."/>
        </authorList>
    </citation>
    <scope>NUCLEOTIDE SEQUENCE</scope>
    <source>
        <strain evidence="1">G7</strain>
        <plasmid evidence="1">pAB-G7-1</plasmid>
    </source>
</reference>
<dbReference type="EMBL" id="KJ586856">
    <property type="protein sequence ID" value="AHM95367.1"/>
    <property type="molecule type" value="Genomic_DNA"/>
</dbReference>
<evidence type="ECO:0000313" key="1">
    <source>
        <dbReference type="EMBL" id="AHM95367.1"/>
    </source>
</evidence>
<evidence type="ECO:0000313" key="2">
    <source>
        <dbReference type="EMBL" id="AKA33692.1"/>
    </source>
</evidence>
<reference evidence="4" key="1">
    <citation type="journal article" date="2014" name="Antimicrob. Agents Chemother.">
        <title>Dissemination of 16S rRNA Methylase ArmA-Producing Acinetobacter baumannii and Emergence of OXA-72 Carbapenemase Coproducers in Japan.</title>
        <authorList>
            <person name="Tada T."/>
            <person name="Miyoshi-Akiyama T."/>
            <person name="Shimada K."/>
            <person name="Shimojima M."/>
            <person name="Kirikae T."/>
        </authorList>
    </citation>
    <scope>NUCLEOTIDE SEQUENCE</scope>
    <source>
        <strain evidence="4">NCGM 253</strain>
        <plasmid evidence="4">pAB-NCGM253</plasmid>
    </source>
</reference>
<protein>
    <submittedName>
        <fullName evidence="1">Uncharacterized protein</fullName>
    </submittedName>
</protein>
<dbReference type="EMBL" id="AB823544">
    <property type="protein sequence ID" value="BAN42669.1"/>
    <property type="molecule type" value="Genomic_DNA"/>
</dbReference>
<sequence length="112" mass="13114">MKNCPWFSLRSNSIELRFRSVRWGNFLVNTGVTLKKSKRNLEFASLIKLFYSLRSIQEQISARNLRFLRLKRTKKCFSEGLGANFDSSLVDTRSMHLSKVKIPLYFALICVF</sequence>
<reference evidence="2 5" key="3">
    <citation type="journal article" date="2015" name="J. Bacteriol.">
        <title>Resources for Genetic and Genomic Analysis of Emerging Pathogen Acinetobacter baumannii.</title>
        <authorList>
            <person name="Gallagher L.A."/>
            <person name="Ramage E."/>
            <person name="Weiss E.J."/>
            <person name="Radey M."/>
            <person name="Hayden H.S."/>
            <person name="Held K.G."/>
            <person name="Huse H.K."/>
            <person name="Zurawski D.V."/>
            <person name="Brittnacher M.J."/>
            <person name="Manoil C."/>
        </authorList>
    </citation>
    <scope>NUCLEOTIDE SEQUENCE [LARGE SCALE GENOMIC DNA]</scope>
    <source>
        <strain evidence="2 5">AB5075-UW</strain>
        <plasmid evidence="2 5">p2AB5075</plasmid>
    </source>
</reference>
<evidence type="ECO:0000313" key="4">
    <source>
        <dbReference type="EMBL" id="BAN42669.1"/>
    </source>
</evidence>
<keyword evidence="1" id="KW-0614">Plasmid</keyword>
<evidence type="ECO:0000313" key="5">
    <source>
        <dbReference type="Proteomes" id="UP000032746"/>
    </source>
</evidence>
<geneLocation type="plasmid" evidence="4">
    <name>pAB-NCGM253</name>
</geneLocation>
<geneLocation type="plasmid" evidence="1">
    <name>pAB-G7-1</name>
</geneLocation>
<geneLocation type="plasmid" evidence="3">
    <name>pA105-2</name>
</geneLocation>
<reference evidence="3" key="5">
    <citation type="journal article" date="2016" name="Antimicrob. Agents Chemother.">
        <title>Novel Aminoglycoside Resistance Transposons and Transposon-Derived Circular Forms Detected in Carbapenem-Resistant Acinetobacter baumannii Clinical Isolates.</title>
        <authorList>
            <person name="Karah N."/>
            <person name="Dwibedi C.K."/>
            <person name="Sjostrom K."/>
            <person name="Edquist P."/>
            <person name="Johansson A."/>
            <person name="Wai S.N."/>
            <person name="Uhlin B.E."/>
        </authorList>
    </citation>
    <scope>NUCLEOTIDE SEQUENCE</scope>
    <source>
        <strain evidence="3">A105</strain>
        <plasmid evidence="3">pA105-2</plasmid>
    </source>
</reference>
<evidence type="ECO:0000313" key="3">
    <source>
        <dbReference type="EMBL" id="ALN43419.1"/>
    </source>
</evidence>
<geneLocation type="plasmid" evidence="2 5">
    <name>p2AB5075</name>
</geneLocation>